<organism evidence="2 3">
    <name type="scientific">Hymenobacter elongatus</name>
    <dbReference type="NCBI Taxonomy" id="877208"/>
    <lineage>
        <taxon>Bacteria</taxon>
        <taxon>Pseudomonadati</taxon>
        <taxon>Bacteroidota</taxon>
        <taxon>Cytophagia</taxon>
        <taxon>Cytophagales</taxon>
        <taxon>Hymenobacteraceae</taxon>
        <taxon>Hymenobacter</taxon>
    </lineage>
</organism>
<evidence type="ECO:0000259" key="1">
    <source>
        <dbReference type="Pfam" id="PF01551"/>
    </source>
</evidence>
<dbReference type="PANTHER" id="PTHR21666:SF270">
    <property type="entry name" value="MUREIN HYDROLASE ACTIVATOR ENVC"/>
    <property type="match status" value="1"/>
</dbReference>
<dbReference type="AlphaFoldDB" id="A0A4Z0PRE5"/>
<keyword evidence="3" id="KW-1185">Reference proteome</keyword>
<dbReference type="OrthoDB" id="9809488at2"/>
<name>A0A4Z0PRE5_9BACT</name>
<dbReference type="InterPro" id="IPR016047">
    <property type="entry name" value="M23ase_b-sheet_dom"/>
</dbReference>
<dbReference type="Proteomes" id="UP000297739">
    <property type="component" value="Unassembled WGS sequence"/>
</dbReference>
<dbReference type="InterPro" id="IPR050570">
    <property type="entry name" value="Cell_wall_metabolism_enzyme"/>
</dbReference>
<protein>
    <submittedName>
        <fullName evidence="2">M23 family metallopeptidase</fullName>
    </submittedName>
</protein>
<dbReference type="Pfam" id="PF01551">
    <property type="entry name" value="Peptidase_M23"/>
    <property type="match status" value="1"/>
</dbReference>
<sequence length="245" mass="26892">MVVDRVSYRDGRVASTAHNTGFVPATAFLNATLVKMVSDVSLPAKIVVFPTKKPRVLAHLTPTGPGFSFQYTFDDQMGICNGRLPDTTFVYRLPFAPSQPSTILYPATHKRPKSGQMPIRFALPGSPPARAARAGMVANIKQDSNKGSRRVNYKDSNWIVIFHEDGTYAWYNHLRQNGAAVQIGQYVGAGQRLGYSGRTSKSWEPLRGFCVAYPSEPKALEHSVLSQTDSLQTGYLTTGQILPAK</sequence>
<evidence type="ECO:0000313" key="2">
    <source>
        <dbReference type="EMBL" id="TGE18032.1"/>
    </source>
</evidence>
<dbReference type="PANTHER" id="PTHR21666">
    <property type="entry name" value="PEPTIDASE-RELATED"/>
    <property type="match status" value="1"/>
</dbReference>
<dbReference type="RefSeq" id="WP_135496763.1">
    <property type="nucleotide sequence ID" value="NZ_SRLD01000008.1"/>
</dbReference>
<reference evidence="2 3" key="1">
    <citation type="submission" date="2019-04" db="EMBL/GenBank/DDBJ databases">
        <authorList>
            <person name="Feng G."/>
            <person name="Zhang J."/>
            <person name="Zhu H."/>
        </authorList>
    </citation>
    <scope>NUCLEOTIDE SEQUENCE [LARGE SCALE GENOMIC DNA]</scope>
    <source>
        <strain evidence="2 3">JCM 17223</strain>
    </source>
</reference>
<proteinExistence type="predicted"/>
<feature type="domain" description="M23ase beta-sheet core" evidence="1">
    <location>
        <begin position="119"/>
        <end position="203"/>
    </location>
</feature>
<accession>A0A4Z0PRE5</accession>
<gene>
    <name evidence="2" type="ORF">E5J99_05700</name>
</gene>
<comment type="caution">
    <text evidence="2">The sequence shown here is derived from an EMBL/GenBank/DDBJ whole genome shotgun (WGS) entry which is preliminary data.</text>
</comment>
<dbReference type="GO" id="GO:0004222">
    <property type="term" value="F:metalloendopeptidase activity"/>
    <property type="evidence" value="ECO:0007669"/>
    <property type="project" value="TreeGrafter"/>
</dbReference>
<dbReference type="InterPro" id="IPR011055">
    <property type="entry name" value="Dup_hybrid_motif"/>
</dbReference>
<dbReference type="CDD" id="cd12797">
    <property type="entry name" value="M23_peptidase"/>
    <property type="match status" value="1"/>
</dbReference>
<dbReference type="Gene3D" id="2.70.70.10">
    <property type="entry name" value="Glucose Permease (Domain IIA)"/>
    <property type="match status" value="1"/>
</dbReference>
<dbReference type="SUPFAM" id="SSF51261">
    <property type="entry name" value="Duplicated hybrid motif"/>
    <property type="match status" value="1"/>
</dbReference>
<evidence type="ECO:0000313" key="3">
    <source>
        <dbReference type="Proteomes" id="UP000297739"/>
    </source>
</evidence>
<dbReference type="EMBL" id="SRLD01000008">
    <property type="protein sequence ID" value="TGE18032.1"/>
    <property type="molecule type" value="Genomic_DNA"/>
</dbReference>